<feature type="region of interest" description="Disordered" evidence="1">
    <location>
        <begin position="152"/>
        <end position="184"/>
    </location>
</feature>
<gene>
    <name evidence="2" type="ORF">ALC56_02036</name>
</gene>
<organism evidence="2 3">
    <name type="scientific">Trachymyrmex septentrionalis</name>
    <dbReference type="NCBI Taxonomy" id="34720"/>
    <lineage>
        <taxon>Eukaryota</taxon>
        <taxon>Metazoa</taxon>
        <taxon>Ecdysozoa</taxon>
        <taxon>Arthropoda</taxon>
        <taxon>Hexapoda</taxon>
        <taxon>Insecta</taxon>
        <taxon>Pterygota</taxon>
        <taxon>Neoptera</taxon>
        <taxon>Endopterygota</taxon>
        <taxon>Hymenoptera</taxon>
        <taxon>Apocrita</taxon>
        <taxon>Aculeata</taxon>
        <taxon>Formicoidea</taxon>
        <taxon>Formicidae</taxon>
        <taxon>Myrmicinae</taxon>
        <taxon>Trachymyrmex</taxon>
    </lineage>
</organism>
<evidence type="ECO:0000256" key="1">
    <source>
        <dbReference type="SAM" id="MobiDB-lite"/>
    </source>
</evidence>
<protein>
    <submittedName>
        <fullName evidence="2">Uncharacterized protein</fullName>
    </submittedName>
</protein>
<reference evidence="2 3" key="1">
    <citation type="submission" date="2016-03" db="EMBL/GenBank/DDBJ databases">
        <title>Trachymyrmex septentrionalis WGS genome.</title>
        <authorList>
            <person name="Nygaard S."/>
            <person name="Hu H."/>
            <person name="Boomsma J."/>
            <person name="Zhang G."/>
        </authorList>
    </citation>
    <scope>NUCLEOTIDE SEQUENCE [LARGE SCALE GENOMIC DNA]</scope>
    <source>
        <strain evidence="2">Tsep2-gDNA-1</strain>
        <tissue evidence="2">Whole body</tissue>
    </source>
</reference>
<feature type="compositionally biased region" description="Basic residues" evidence="1">
    <location>
        <begin position="152"/>
        <end position="162"/>
    </location>
</feature>
<dbReference type="Proteomes" id="UP000078541">
    <property type="component" value="Unassembled WGS sequence"/>
</dbReference>
<accession>A0A195FTI6</accession>
<dbReference type="AlphaFoldDB" id="A0A195FTI6"/>
<name>A0A195FTI6_9HYME</name>
<sequence>MGSVQTRGVKPKPHRSWDPASPRSHDSDHKARTGLLMSRPACEASLILELNPIRKPATLRSERYCYGDKEHRADPEEARRVVCSRSDFTAPTGQAGQLLVVKLYAGEAIAKVSGHAGTTGSCNCAAPQNCSITRVSTATLLSLVNKIINEKKNKKKQKKKKNAKTDGDPLRGLLNVSPSSINEGGQSEKTGVILIHEYEGGISSLVDEAVYRLIITGEHDDS</sequence>
<keyword evidence="3" id="KW-1185">Reference proteome</keyword>
<dbReference type="EMBL" id="KQ981276">
    <property type="protein sequence ID" value="KYN43773.1"/>
    <property type="molecule type" value="Genomic_DNA"/>
</dbReference>
<evidence type="ECO:0000313" key="3">
    <source>
        <dbReference type="Proteomes" id="UP000078541"/>
    </source>
</evidence>
<evidence type="ECO:0000313" key="2">
    <source>
        <dbReference type="EMBL" id="KYN43773.1"/>
    </source>
</evidence>
<feature type="region of interest" description="Disordered" evidence="1">
    <location>
        <begin position="1"/>
        <end position="30"/>
    </location>
</feature>
<proteinExistence type="predicted"/>